<name>A0A401U6I9_9BACT</name>
<accession>A0A401U6I9</accession>
<feature type="chain" id="PRO_5019297321" evidence="1">
    <location>
        <begin position="24"/>
        <end position="129"/>
    </location>
</feature>
<gene>
    <name evidence="2" type="ORF">SanaruYs_06750</name>
</gene>
<dbReference type="Proteomes" id="UP000288227">
    <property type="component" value="Unassembled WGS sequence"/>
</dbReference>
<dbReference type="RefSeq" id="WP_127121092.1">
    <property type="nucleotide sequence ID" value="NZ_BHXQ01000001.1"/>
</dbReference>
<dbReference type="AlphaFoldDB" id="A0A401U6I9"/>
<evidence type="ECO:0000256" key="1">
    <source>
        <dbReference type="SAM" id="SignalP"/>
    </source>
</evidence>
<comment type="caution">
    <text evidence="2">The sequence shown here is derived from an EMBL/GenBank/DDBJ whole genome shotgun (WGS) entry which is preliminary data.</text>
</comment>
<evidence type="ECO:0000313" key="2">
    <source>
        <dbReference type="EMBL" id="GCC50460.1"/>
    </source>
</evidence>
<feature type="signal peptide" evidence="1">
    <location>
        <begin position="1"/>
        <end position="23"/>
    </location>
</feature>
<dbReference type="EMBL" id="BHXQ01000001">
    <property type="protein sequence ID" value="GCC50460.1"/>
    <property type="molecule type" value="Genomic_DNA"/>
</dbReference>
<protein>
    <submittedName>
        <fullName evidence="2">Uncharacterized protein</fullName>
    </submittedName>
</protein>
<evidence type="ECO:0000313" key="3">
    <source>
        <dbReference type="Proteomes" id="UP000288227"/>
    </source>
</evidence>
<organism evidence="2 3">
    <name type="scientific">Chryseotalea sanaruensis</name>
    <dbReference type="NCBI Taxonomy" id="2482724"/>
    <lineage>
        <taxon>Bacteria</taxon>
        <taxon>Pseudomonadati</taxon>
        <taxon>Bacteroidota</taxon>
        <taxon>Cytophagia</taxon>
        <taxon>Cytophagales</taxon>
        <taxon>Chryseotaleaceae</taxon>
        <taxon>Chryseotalea</taxon>
    </lineage>
</organism>
<keyword evidence="3" id="KW-1185">Reference proteome</keyword>
<dbReference type="PROSITE" id="PS51257">
    <property type="entry name" value="PROKAR_LIPOPROTEIN"/>
    <property type="match status" value="1"/>
</dbReference>
<sequence length="129" mass="13448">MKNHKLIVRLVHLLILLVLFACSEDDAKAGKSRDIKFEISGTFTGTLDATYITASGGGTNESITSLPWTKNIKYLSTTVSTSITVGGDGGVAGQTLFIKVFAGGTLVSETSGISNSSGILVVASPSYIF</sequence>
<dbReference type="InterPro" id="IPR038468">
    <property type="entry name" value="MmpS_C"/>
</dbReference>
<proteinExistence type="predicted"/>
<reference evidence="2 3" key="1">
    <citation type="submission" date="2018-11" db="EMBL/GenBank/DDBJ databases">
        <title>Chryseotalea sanarue gen. nov., sp., nov., a member of the family Cytophagaceae, isolated from a brackish lake in Hamamatsu Japan.</title>
        <authorList>
            <person name="Maejima Y."/>
            <person name="Iino T."/>
            <person name="Muraguchi Y."/>
            <person name="Fukuda K."/>
            <person name="Ohkuma M."/>
            <person name="Moriuchi R."/>
            <person name="Dohra H."/>
            <person name="Kimbara K."/>
            <person name="Shintani M."/>
        </authorList>
    </citation>
    <scope>NUCLEOTIDE SEQUENCE [LARGE SCALE GENOMIC DNA]</scope>
    <source>
        <strain evidence="2 3">Ys</strain>
    </source>
</reference>
<keyword evidence="1" id="KW-0732">Signal</keyword>
<dbReference type="Gene3D" id="2.60.40.2880">
    <property type="entry name" value="MmpS1-5, C-terminal soluble domain"/>
    <property type="match status" value="1"/>
</dbReference>
<dbReference type="OrthoDB" id="1377205at2"/>